<keyword evidence="4" id="KW-0808">Transferase</keyword>
<name>A0ABP7G2E8_9MICO</name>
<dbReference type="InterPro" id="IPR015421">
    <property type="entry name" value="PyrdxlP-dep_Trfase_major"/>
</dbReference>
<dbReference type="SUPFAM" id="SSF53383">
    <property type="entry name" value="PLP-dependent transferases"/>
    <property type="match status" value="1"/>
</dbReference>
<comment type="similarity">
    <text evidence="3">Belongs to the trans-sulfuration enzymes family.</text>
</comment>
<dbReference type="InterPro" id="IPR000277">
    <property type="entry name" value="Cys/Met-Metab_PyrdxlP-dep_enz"/>
</dbReference>
<dbReference type="InterPro" id="IPR015424">
    <property type="entry name" value="PyrdxlP-dep_Trfase"/>
</dbReference>
<comment type="cofactor">
    <cofactor evidence="1 3">
        <name>pyridoxal 5'-phosphate</name>
        <dbReference type="ChEBI" id="CHEBI:597326"/>
    </cofactor>
</comment>
<dbReference type="Proteomes" id="UP001500540">
    <property type="component" value="Unassembled WGS sequence"/>
</dbReference>
<keyword evidence="2 3" id="KW-0663">Pyridoxal phosphate</keyword>
<dbReference type="CDD" id="cd00614">
    <property type="entry name" value="CGS_like"/>
    <property type="match status" value="1"/>
</dbReference>
<gene>
    <name evidence="4" type="ORF">GCM10022240_03320</name>
</gene>
<protein>
    <submittedName>
        <fullName evidence="4">PLP-dependent transferase</fullName>
    </submittedName>
</protein>
<dbReference type="InterPro" id="IPR015422">
    <property type="entry name" value="PyrdxlP-dep_Trfase_small"/>
</dbReference>
<evidence type="ECO:0000313" key="4">
    <source>
        <dbReference type="EMBL" id="GAA3753716.1"/>
    </source>
</evidence>
<comment type="caution">
    <text evidence="4">The sequence shown here is derived from an EMBL/GenBank/DDBJ whole genome shotgun (WGS) entry which is preliminary data.</text>
</comment>
<reference evidence="5" key="1">
    <citation type="journal article" date="2019" name="Int. J. Syst. Evol. Microbiol.">
        <title>The Global Catalogue of Microorganisms (GCM) 10K type strain sequencing project: providing services to taxonomists for standard genome sequencing and annotation.</title>
        <authorList>
            <consortium name="The Broad Institute Genomics Platform"/>
            <consortium name="The Broad Institute Genome Sequencing Center for Infectious Disease"/>
            <person name="Wu L."/>
            <person name="Ma J."/>
        </authorList>
    </citation>
    <scope>NUCLEOTIDE SEQUENCE [LARGE SCALE GENOMIC DNA]</scope>
    <source>
        <strain evidence="5">JCM 16950</strain>
    </source>
</reference>
<dbReference type="EMBL" id="BAABAF010000001">
    <property type="protein sequence ID" value="GAA3753716.1"/>
    <property type="molecule type" value="Genomic_DNA"/>
</dbReference>
<dbReference type="Gene3D" id="3.90.1150.10">
    <property type="entry name" value="Aspartate Aminotransferase, domain 1"/>
    <property type="match status" value="1"/>
</dbReference>
<keyword evidence="5" id="KW-1185">Reference proteome</keyword>
<evidence type="ECO:0000256" key="1">
    <source>
        <dbReference type="ARBA" id="ARBA00001933"/>
    </source>
</evidence>
<dbReference type="GO" id="GO:0016740">
    <property type="term" value="F:transferase activity"/>
    <property type="evidence" value="ECO:0007669"/>
    <property type="project" value="UniProtKB-KW"/>
</dbReference>
<accession>A0ABP7G2E8</accession>
<dbReference type="PANTHER" id="PTHR11808:SF85">
    <property type="entry name" value="CYSTATHIONINE GAMMA-LYASE-RELATED"/>
    <property type="match status" value="1"/>
</dbReference>
<dbReference type="Gene3D" id="3.40.640.10">
    <property type="entry name" value="Type I PLP-dependent aspartate aminotransferase-like (Major domain)"/>
    <property type="match status" value="1"/>
</dbReference>
<dbReference type="Pfam" id="PF01053">
    <property type="entry name" value="Cys_Met_Meta_PP"/>
    <property type="match status" value="1"/>
</dbReference>
<dbReference type="PIRSF" id="PIRSF001434">
    <property type="entry name" value="CGS"/>
    <property type="match status" value="1"/>
</dbReference>
<dbReference type="PANTHER" id="PTHR11808">
    <property type="entry name" value="TRANS-SULFURATION ENZYME FAMILY MEMBER"/>
    <property type="match status" value="1"/>
</dbReference>
<evidence type="ECO:0000313" key="5">
    <source>
        <dbReference type="Proteomes" id="UP001500540"/>
    </source>
</evidence>
<sequence length="406" mass="42351">MVSHGAAAASTRPNVVGMRPDDLHIDTIAVHTGRDDLAALGVHALPIDLSTTNPLPDIEHGGDSYESMATGGRPLPDGGMVYARLWNPTVARFEKALAELEGAETAVAFASGMAATTAMILAHTGTTGTRHIVAVRPLYGGTDHLLESNLLGTATTYCEQDEVGASIRDDTALVVIETPANPTLDLVDIAAVVAQAGDVPVVVDNTFATPVLQNPIALGATMSLHSATKYIGGHGDVIAGVIACDEATATRLRSVRAITGAILHPLGAYLLHRGLATLPLRIRAQQENARRIAEWLGTQSAVRQVYYPGVDGDPRGIIGRQMRGTGAMLAIGLHGGYAAASELTSKVRLFEHAVSLGGVDSLIQHPAALTHRPVPPEVRPSAEVVRLSIGIENVDDLVADLAQALG</sequence>
<organism evidence="4 5">
    <name type="scientific">Microbacterium kribbense</name>
    <dbReference type="NCBI Taxonomy" id="433645"/>
    <lineage>
        <taxon>Bacteria</taxon>
        <taxon>Bacillati</taxon>
        <taxon>Actinomycetota</taxon>
        <taxon>Actinomycetes</taxon>
        <taxon>Micrococcales</taxon>
        <taxon>Microbacteriaceae</taxon>
        <taxon>Microbacterium</taxon>
    </lineage>
</organism>
<evidence type="ECO:0000256" key="3">
    <source>
        <dbReference type="RuleBase" id="RU362118"/>
    </source>
</evidence>
<proteinExistence type="inferred from homology"/>
<evidence type="ECO:0000256" key="2">
    <source>
        <dbReference type="ARBA" id="ARBA00022898"/>
    </source>
</evidence>